<dbReference type="OrthoDB" id="3268660at2"/>
<dbReference type="EMBL" id="QNRX01000001">
    <property type="protein sequence ID" value="RBP69961.1"/>
    <property type="molecule type" value="Genomic_DNA"/>
</dbReference>
<feature type="chain" id="PRO_5016727501" evidence="1">
    <location>
        <begin position="23"/>
        <end position="448"/>
    </location>
</feature>
<protein>
    <submittedName>
        <fullName evidence="2">Uncharacterized protein</fullName>
    </submittedName>
</protein>
<evidence type="ECO:0000313" key="3">
    <source>
        <dbReference type="Proteomes" id="UP000253490"/>
    </source>
</evidence>
<feature type="signal peptide" evidence="1">
    <location>
        <begin position="1"/>
        <end position="22"/>
    </location>
</feature>
<comment type="caution">
    <text evidence="2">The sequence shown here is derived from an EMBL/GenBank/DDBJ whole genome shotgun (WGS) entry which is preliminary data.</text>
</comment>
<organism evidence="2 3">
    <name type="scientific">Alkalibaculum bacchi</name>
    <dbReference type="NCBI Taxonomy" id="645887"/>
    <lineage>
        <taxon>Bacteria</taxon>
        <taxon>Bacillati</taxon>
        <taxon>Bacillota</taxon>
        <taxon>Clostridia</taxon>
        <taxon>Eubacteriales</taxon>
        <taxon>Eubacteriaceae</taxon>
        <taxon>Alkalibaculum</taxon>
    </lineage>
</organism>
<sequence length="448" mass="51597">MKYKPILMALFILFFFPSITQGKEVLQCEYTSDTGITIKSYTDNWTENRLVEVYEELVKNTHGEELAYLKTINLYSGNPSGGKEEGLYNASYKKVQLLGKEKVVLSKNNFIDLYNLKDKDKVEDFAKTLSHEYGHHFTLYYLIKYENKTFEQWKDTELYRARNLEEFQKVTESYVNGHEWSITEIVAEDYVQFYGSPTAKRIYYFEDIMGRYYSGTINKSSSYNYSIYNINPQENRQIPLALELPKLIEYWERASGVEVAHKIVSRPNLALVDAENLGYDKIRHTLQWSKSADENGREVDYYTLIATDLEGNEIIPIKTVKKGEPLEAVIGSIRINDGEATMFYTDRFVNSPKVFKVYGINLAGGIISSHPLEVDFNSPKVTNLDIESTSILSDEDITLDEADQITVRDNADDLINIIFDNIVFFIDKVVNKIVSTVYSKSVICTIYT</sequence>
<keyword evidence="3" id="KW-1185">Reference proteome</keyword>
<proteinExistence type="predicted"/>
<evidence type="ECO:0000256" key="1">
    <source>
        <dbReference type="SAM" id="SignalP"/>
    </source>
</evidence>
<accession>A0A366IF14</accession>
<name>A0A366IF14_9FIRM</name>
<dbReference type="Proteomes" id="UP000253490">
    <property type="component" value="Unassembled WGS sequence"/>
</dbReference>
<dbReference type="RefSeq" id="WP_113919176.1">
    <property type="nucleotide sequence ID" value="NZ_QNRX01000001.1"/>
</dbReference>
<gene>
    <name evidence="2" type="ORF">DES36_1013</name>
</gene>
<evidence type="ECO:0000313" key="2">
    <source>
        <dbReference type="EMBL" id="RBP69961.1"/>
    </source>
</evidence>
<keyword evidence="1" id="KW-0732">Signal</keyword>
<dbReference type="AlphaFoldDB" id="A0A366IF14"/>
<reference evidence="2 3" key="1">
    <citation type="submission" date="2018-06" db="EMBL/GenBank/DDBJ databases">
        <title>Genomic Encyclopedia of Type Strains, Phase IV (KMG-IV): sequencing the most valuable type-strain genomes for metagenomic binning, comparative biology and taxonomic classification.</title>
        <authorList>
            <person name="Goeker M."/>
        </authorList>
    </citation>
    <scope>NUCLEOTIDE SEQUENCE [LARGE SCALE GENOMIC DNA]</scope>
    <source>
        <strain evidence="2 3">DSM 22112</strain>
    </source>
</reference>